<dbReference type="PANTHER" id="PTHR36509:SF2">
    <property type="entry name" value="BLL3101 PROTEIN"/>
    <property type="match status" value="1"/>
</dbReference>
<dbReference type="InterPro" id="IPR010621">
    <property type="entry name" value="DUF1214"/>
</dbReference>
<dbReference type="Gene3D" id="2.60.120.600">
    <property type="entry name" value="Domain of unknown function DUF1214, C-terminal domain"/>
    <property type="match status" value="1"/>
</dbReference>
<proteinExistence type="predicted"/>
<dbReference type="Pfam" id="PF06863">
    <property type="entry name" value="DUF1254"/>
    <property type="match status" value="1"/>
</dbReference>
<dbReference type="SUPFAM" id="SSF160935">
    <property type="entry name" value="VPA0735-like"/>
    <property type="match status" value="1"/>
</dbReference>
<gene>
    <name evidence="3" type="ORF">HJG54_14835</name>
</gene>
<feature type="domain" description="DUF1214" evidence="1">
    <location>
        <begin position="324"/>
        <end position="431"/>
    </location>
</feature>
<evidence type="ECO:0000259" key="1">
    <source>
        <dbReference type="Pfam" id="PF06742"/>
    </source>
</evidence>
<dbReference type="InterPro" id="IPR037050">
    <property type="entry name" value="DUF1254_sf"/>
</dbReference>
<reference evidence="3" key="1">
    <citation type="submission" date="2020-05" db="EMBL/GenBank/DDBJ databases">
        <authorList>
            <person name="Zhu T."/>
            <person name="Keshari N."/>
            <person name="Lu X."/>
        </authorList>
    </citation>
    <scope>NUCLEOTIDE SEQUENCE</scope>
    <source>
        <strain evidence="3">NK1-12</strain>
    </source>
</reference>
<dbReference type="AlphaFoldDB" id="A0AA96WKM7"/>
<evidence type="ECO:0000259" key="2">
    <source>
        <dbReference type="Pfam" id="PF06863"/>
    </source>
</evidence>
<feature type="domain" description="DUF1254" evidence="2">
    <location>
        <begin position="49"/>
        <end position="179"/>
    </location>
</feature>
<dbReference type="RefSeq" id="WP_316429561.1">
    <property type="nucleotide sequence ID" value="NZ_CP053586.1"/>
</dbReference>
<organism evidence="3">
    <name type="scientific">Leptolyngbya sp. NK1-12</name>
    <dbReference type="NCBI Taxonomy" id="2547451"/>
    <lineage>
        <taxon>Bacteria</taxon>
        <taxon>Bacillati</taxon>
        <taxon>Cyanobacteriota</taxon>
        <taxon>Cyanophyceae</taxon>
        <taxon>Leptolyngbyales</taxon>
        <taxon>Leptolyngbyaceae</taxon>
        <taxon>Leptolyngbya group</taxon>
        <taxon>Leptolyngbya</taxon>
    </lineage>
</organism>
<dbReference type="InterPro" id="IPR010679">
    <property type="entry name" value="DUF1254"/>
</dbReference>
<dbReference type="Pfam" id="PF06742">
    <property type="entry name" value="DUF1214"/>
    <property type="match status" value="1"/>
</dbReference>
<sequence>MSIQTLSEQDAYEIGIEAYHYLYPLITMDITRRITTNYAPGTKPGMGPMNAFHHLQAFPPADFREVVRPNFDTLYSSAWLDLTQEPMVVSVPDTDGRYYLLPMMDMWSDVFAVPGKRTSGTNAAHYGVVPKGWTGTLPDGVQPIDAPTPYVWMIGRTQTNGPKDYAAVHQVQQGYWITPLSQWGQTTQPVQAAIAIDPSVDMKTPPLTQVNTMTAAQYFSYGAELMQLNPPHITDWSTVARLHRLGIEVGKSFDFDQAAPPVKAGLERATTDGLRLMYEKVPTLARVVNGWQMNTDTMGVYGNYYLKRAIVAMVGLGANQPQDAIYPLNVADADGKPLEGSNRYVIHFGKDEIPPVEAFWSITMYDADGFQVANSLNRFAIGDRDDLTYNADGSLDIYIQPDSPDAGQESNWLPSPTQGVLGLTMRLYAPKAQALDGRWAPPVVKRV</sequence>
<dbReference type="EMBL" id="CP053586">
    <property type="protein sequence ID" value="WNZ24006.1"/>
    <property type="molecule type" value="Genomic_DNA"/>
</dbReference>
<protein>
    <submittedName>
        <fullName evidence="3">DUF1254 domain-containing protein</fullName>
    </submittedName>
</protein>
<accession>A0AA96WKM7</accession>
<evidence type="ECO:0000313" key="3">
    <source>
        <dbReference type="EMBL" id="WNZ24006.1"/>
    </source>
</evidence>
<dbReference type="Gene3D" id="2.60.40.1610">
    <property type="entry name" value="Domain of unknown function DUF1254"/>
    <property type="match status" value="1"/>
</dbReference>
<name>A0AA96WKM7_9CYAN</name>
<dbReference type="PANTHER" id="PTHR36509">
    <property type="entry name" value="BLL3101 PROTEIN"/>
    <property type="match status" value="1"/>
</dbReference>
<dbReference type="InterPro" id="IPR037049">
    <property type="entry name" value="DUF1214_C_sf"/>
</dbReference>